<feature type="region of interest" description="Disordered" evidence="1">
    <location>
        <begin position="1"/>
        <end position="44"/>
    </location>
</feature>
<feature type="domain" description="FHA" evidence="2">
    <location>
        <begin position="66"/>
        <end position="125"/>
    </location>
</feature>
<dbReference type="Gene3D" id="2.60.200.20">
    <property type="match status" value="1"/>
</dbReference>
<keyword evidence="4" id="KW-1185">Reference proteome</keyword>
<dbReference type="CDD" id="cd00060">
    <property type="entry name" value="FHA"/>
    <property type="match status" value="1"/>
</dbReference>
<dbReference type="InterPro" id="IPR050923">
    <property type="entry name" value="Cell_Proc_Reg/RNA_Proc"/>
</dbReference>
<organism evidence="3 4">
    <name type="scientific">Thermoflexus hugenholtzii JAD2</name>
    <dbReference type="NCBI Taxonomy" id="877466"/>
    <lineage>
        <taxon>Bacteria</taxon>
        <taxon>Bacillati</taxon>
        <taxon>Chloroflexota</taxon>
        <taxon>Thermoflexia</taxon>
        <taxon>Thermoflexales</taxon>
        <taxon>Thermoflexaceae</taxon>
        <taxon>Thermoflexus</taxon>
    </lineage>
</organism>
<protein>
    <submittedName>
        <fullName evidence="3">Forkhead associated (FHA) domain, binds pSer, pThr, pTyr</fullName>
    </submittedName>
</protein>
<dbReference type="PANTHER" id="PTHR23308">
    <property type="entry name" value="NUCLEAR INHIBITOR OF PROTEIN PHOSPHATASE-1"/>
    <property type="match status" value="1"/>
</dbReference>
<evidence type="ECO:0000313" key="4">
    <source>
        <dbReference type="Proteomes" id="UP000197025"/>
    </source>
</evidence>
<dbReference type="AlphaFoldDB" id="A0A212R687"/>
<evidence type="ECO:0000256" key="1">
    <source>
        <dbReference type="SAM" id="MobiDB-lite"/>
    </source>
</evidence>
<reference evidence="4" key="1">
    <citation type="submission" date="2017-06" db="EMBL/GenBank/DDBJ databases">
        <authorList>
            <person name="Varghese N."/>
            <person name="Submissions S."/>
        </authorList>
    </citation>
    <scope>NUCLEOTIDE SEQUENCE [LARGE SCALE GENOMIC DNA]</scope>
    <source>
        <strain evidence="4">JAD2</strain>
    </source>
</reference>
<dbReference type="Pfam" id="PF00498">
    <property type="entry name" value="FHA"/>
    <property type="match status" value="1"/>
</dbReference>
<sequence>MAEIEPTTPESSGNLTPPDAERWQTAPLAEGETEAESPSPKAPATLLRLRIAQSGRTIEVRTSQVCEIGRPDPGLGLFPDLDLSQEGPEAIWVSRRHACIFYHDGHFYIEDLGSTNGTYLNNKRLVSGLPYALQDGDELRFGRIVAHVHIE</sequence>
<evidence type="ECO:0000259" key="2">
    <source>
        <dbReference type="PROSITE" id="PS50006"/>
    </source>
</evidence>
<dbReference type="InterPro" id="IPR000253">
    <property type="entry name" value="FHA_dom"/>
</dbReference>
<dbReference type="RefSeq" id="WP_088571503.1">
    <property type="nucleotide sequence ID" value="NZ_FYEK01000031.1"/>
</dbReference>
<proteinExistence type="predicted"/>
<dbReference type="OrthoDB" id="9815925at2"/>
<dbReference type="EMBL" id="FYEK01000031">
    <property type="protein sequence ID" value="SNB67469.1"/>
    <property type="molecule type" value="Genomic_DNA"/>
</dbReference>
<dbReference type="SUPFAM" id="SSF49879">
    <property type="entry name" value="SMAD/FHA domain"/>
    <property type="match status" value="1"/>
</dbReference>
<accession>A0A212R687</accession>
<evidence type="ECO:0000313" key="3">
    <source>
        <dbReference type="EMBL" id="SNB67469.1"/>
    </source>
</evidence>
<dbReference type="InParanoid" id="A0A212R687"/>
<dbReference type="SMART" id="SM00240">
    <property type="entry name" value="FHA"/>
    <property type="match status" value="1"/>
</dbReference>
<name>A0A212R687_9CHLR</name>
<dbReference type="PROSITE" id="PS50006">
    <property type="entry name" value="FHA_DOMAIN"/>
    <property type="match status" value="1"/>
</dbReference>
<gene>
    <name evidence="3" type="ORF">SAMN02746019_00013260</name>
</gene>
<dbReference type="Proteomes" id="UP000197025">
    <property type="component" value="Unassembled WGS sequence"/>
</dbReference>
<dbReference type="InterPro" id="IPR008984">
    <property type="entry name" value="SMAD_FHA_dom_sf"/>
</dbReference>